<evidence type="ECO:0000313" key="3">
    <source>
        <dbReference type="Proteomes" id="UP000704762"/>
    </source>
</evidence>
<name>A0ABS2RKB8_9ACTN</name>
<dbReference type="Proteomes" id="UP000704762">
    <property type="component" value="Unassembled WGS sequence"/>
</dbReference>
<sequence>MAHLRESRPEVHRVEQSGTTASMLMVGSATDLQTILEREDQPGAVGQINSICVHESVSAG</sequence>
<dbReference type="RefSeq" id="WP_204918185.1">
    <property type="nucleotide sequence ID" value="NZ_BAAAQP010000003.1"/>
</dbReference>
<reference evidence="2 3" key="1">
    <citation type="submission" date="2021-01" db="EMBL/GenBank/DDBJ databases">
        <title>Sequencing the genomes of 1000 actinobacteria strains.</title>
        <authorList>
            <person name="Klenk H.-P."/>
        </authorList>
    </citation>
    <scope>NUCLEOTIDE SEQUENCE [LARGE SCALE GENOMIC DNA]</scope>
    <source>
        <strain evidence="2 3">DSM 18662</strain>
    </source>
</reference>
<comment type="caution">
    <text evidence="2">The sequence shown here is derived from an EMBL/GenBank/DDBJ whole genome shotgun (WGS) entry which is preliminary data.</text>
</comment>
<keyword evidence="3" id="KW-1185">Reference proteome</keyword>
<dbReference type="EMBL" id="JAFBCF010000001">
    <property type="protein sequence ID" value="MBM7799427.1"/>
    <property type="molecule type" value="Genomic_DNA"/>
</dbReference>
<evidence type="ECO:0000256" key="1">
    <source>
        <dbReference type="SAM" id="MobiDB-lite"/>
    </source>
</evidence>
<evidence type="ECO:0000313" key="2">
    <source>
        <dbReference type="EMBL" id="MBM7799427.1"/>
    </source>
</evidence>
<protein>
    <recommendedName>
        <fullName evidence="4">AsnC family protein</fullName>
    </recommendedName>
</protein>
<feature type="compositionally biased region" description="Basic and acidic residues" evidence="1">
    <location>
        <begin position="1"/>
        <end position="15"/>
    </location>
</feature>
<accession>A0ABS2RKB8</accession>
<gene>
    <name evidence="2" type="ORF">JOE57_002348</name>
</gene>
<evidence type="ECO:0008006" key="4">
    <source>
        <dbReference type="Google" id="ProtNLM"/>
    </source>
</evidence>
<proteinExistence type="predicted"/>
<feature type="region of interest" description="Disordered" evidence="1">
    <location>
        <begin position="1"/>
        <end position="22"/>
    </location>
</feature>
<organism evidence="2 3">
    <name type="scientific">Microlunatus panaciterrae</name>
    <dbReference type="NCBI Taxonomy" id="400768"/>
    <lineage>
        <taxon>Bacteria</taxon>
        <taxon>Bacillati</taxon>
        <taxon>Actinomycetota</taxon>
        <taxon>Actinomycetes</taxon>
        <taxon>Propionibacteriales</taxon>
        <taxon>Propionibacteriaceae</taxon>
        <taxon>Microlunatus</taxon>
    </lineage>
</organism>